<evidence type="ECO:0000256" key="2">
    <source>
        <dbReference type="ARBA" id="ARBA00023027"/>
    </source>
</evidence>
<dbReference type="SUPFAM" id="SSF51735">
    <property type="entry name" value="NAD(P)-binding Rossmann-fold domains"/>
    <property type="match status" value="1"/>
</dbReference>
<protein>
    <submittedName>
        <fullName evidence="5">GDP-mannose 4,6 dehydratase</fullName>
    </submittedName>
</protein>
<dbReference type="InterPro" id="IPR036291">
    <property type="entry name" value="NAD(P)-bd_dom_sf"/>
</dbReference>
<dbReference type="CDD" id="cd05246">
    <property type="entry name" value="dTDP_GD_SDR_e"/>
    <property type="match status" value="1"/>
</dbReference>
<dbReference type="GO" id="GO:0008460">
    <property type="term" value="F:dTDP-glucose 4,6-dehydratase activity"/>
    <property type="evidence" value="ECO:0007669"/>
    <property type="project" value="InterPro"/>
</dbReference>
<feature type="domain" description="NAD(P)-binding" evidence="4">
    <location>
        <begin position="7"/>
        <end position="309"/>
    </location>
</feature>
<accession>A0A481ZCA2</accession>
<comment type="cofactor">
    <cofactor evidence="1">
        <name>NAD(+)</name>
        <dbReference type="ChEBI" id="CHEBI:57540"/>
    </cofactor>
</comment>
<evidence type="ECO:0000256" key="3">
    <source>
        <dbReference type="ARBA" id="ARBA00023239"/>
    </source>
</evidence>
<dbReference type="Gene3D" id="3.40.50.720">
    <property type="entry name" value="NAD(P)-binding Rossmann-like Domain"/>
    <property type="match status" value="1"/>
</dbReference>
<dbReference type="Pfam" id="PF16363">
    <property type="entry name" value="GDP_Man_Dehyd"/>
    <property type="match status" value="1"/>
</dbReference>
<dbReference type="FunFam" id="3.40.50.720:FF:000304">
    <property type="entry name" value="UDP-glucose 4,6-dehydratase"/>
    <property type="match status" value="1"/>
</dbReference>
<dbReference type="InterPro" id="IPR016040">
    <property type="entry name" value="NAD(P)-bd_dom"/>
</dbReference>
<dbReference type="Gene3D" id="3.90.25.10">
    <property type="entry name" value="UDP-galactose 4-epimerase, domain 1"/>
    <property type="match status" value="1"/>
</dbReference>
<sequence>MEKKRILITGAAGFIGSHVAQHMVTTYPEYTIVGVDKLSYCSNLKNMEECKTHPNFTFMRADITDIDAMKYIFSSLKIDTVLHFAAYTHVDHSFANSIIFTKNNVLGTHILLEVSKEHRIDRFVHVSTDEVYGGMHSMATEQSILAPTNPYAATKAAAEHLVMSYHLSFGLNTIITRGNNVYGPKQYPEKLIPKFIRHLLDGEKCPIQGSGEQKRSFLYTDDVVQAFDLVLHKGKVGEIYNIGSEVEYSVNDVFMMLIKTMYPRNVDDHLPRYFYTKDRDFNDLRYFISVEKLEKLGWRPRISFEEGLVKTVEWCLENEDYFNS</sequence>
<keyword evidence="2" id="KW-0520">NAD</keyword>
<reference evidence="5" key="1">
    <citation type="journal article" date="2019" name="MBio">
        <title>Virus Genomes from Deep Sea Sediments Expand the Ocean Megavirome and Support Independent Origins of Viral Gigantism.</title>
        <authorList>
            <person name="Backstrom D."/>
            <person name="Yutin N."/>
            <person name="Jorgensen S.L."/>
            <person name="Dharamshi J."/>
            <person name="Homa F."/>
            <person name="Zaremba-Niedwiedzka K."/>
            <person name="Spang A."/>
            <person name="Wolf Y.I."/>
            <person name="Koonin E.V."/>
            <person name="Ettema T.J."/>
        </authorList>
    </citation>
    <scope>NUCLEOTIDE SEQUENCE</scope>
</reference>
<proteinExistence type="predicted"/>
<keyword evidence="3" id="KW-0456">Lyase</keyword>
<name>A0A481ZCA2_9VIRU</name>
<evidence type="ECO:0000259" key="4">
    <source>
        <dbReference type="Pfam" id="PF16363"/>
    </source>
</evidence>
<gene>
    <name evidence="5" type="ORF">LCPAC304_06480</name>
</gene>
<dbReference type="InterPro" id="IPR005888">
    <property type="entry name" value="dTDP_Gluc_deHydtase"/>
</dbReference>
<dbReference type="GO" id="GO:0009225">
    <property type="term" value="P:nucleotide-sugar metabolic process"/>
    <property type="evidence" value="ECO:0007669"/>
    <property type="project" value="InterPro"/>
</dbReference>
<dbReference type="EMBL" id="MK500573">
    <property type="protein sequence ID" value="QBK92301.1"/>
    <property type="molecule type" value="Genomic_DNA"/>
</dbReference>
<organism evidence="5">
    <name type="scientific">Pithovirus LCPAC304</name>
    <dbReference type="NCBI Taxonomy" id="2506594"/>
    <lineage>
        <taxon>Viruses</taxon>
        <taxon>Pithoviruses</taxon>
    </lineage>
</organism>
<dbReference type="PANTHER" id="PTHR43000">
    <property type="entry name" value="DTDP-D-GLUCOSE 4,6-DEHYDRATASE-RELATED"/>
    <property type="match status" value="1"/>
</dbReference>
<evidence type="ECO:0000256" key="1">
    <source>
        <dbReference type="ARBA" id="ARBA00001911"/>
    </source>
</evidence>
<evidence type="ECO:0000313" key="5">
    <source>
        <dbReference type="EMBL" id="QBK92301.1"/>
    </source>
</evidence>